<comment type="catalytic activity">
    <reaction evidence="8">
        <text>L-seryl-[protein] + ATP = O-phospho-L-seryl-[protein] + ADP + H(+)</text>
        <dbReference type="Rhea" id="RHEA:17989"/>
        <dbReference type="Rhea" id="RHEA-COMP:9863"/>
        <dbReference type="Rhea" id="RHEA-COMP:11604"/>
        <dbReference type="ChEBI" id="CHEBI:15378"/>
        <dbReference type="ChEBI" id="CHEBI:29999"/>
        <dbReference type="ChEBI" id="CHEBI:30616"/>
        <dbReference type="ChEBI" id="CHEBI:83421"/>
        <dbReference type="ChEBI" id="CHEBI:456216"/>
        <dbReference type="EC" id="2.7.11.1"/>
    </reaction>
</comment>
<comment type="caution">
    <text evidence="11">The sequence shown here is derived from an EMBL/GenBank/DDBJ whole genome shotgun (WGS) entry which is preliminary data.</text>
</comment>
<dbReference type="Gene3D" id="1.10.630.10">
    <property type="entry name" value="Cytochrome P450"/>
    <property type="match status" value="1"/>
</dbReference>
<dbReference type="PROSITE" id="PS00107">
    <property type="entry name" value="PROTEIN_KINASE_ATP"/>
    <property type="match status" value="1"/>
</dbReference>
<dbReference type="EMBL" id="BAAFGZ010000035">
    <property type="protein sequence ID" value="GAB0133129.1"/>
    <property type="molecule type" value="Genomic_DNA"/>
</dbReference>
<evidence type="ECO:0000256" key="4">
    <source>
        <dbReference type="ARBA" id="ARBA00022741"/>
    </source>
</evidence>
<dbReference type="InterPro" id="IPR017441">
    <property type="entry name" value="Protein_kinase_ATP_BS"/>
</dbReference>
<dbReference type="Gene3D" id="3.30.200.20">
    <property type="entry name" value="Phosphorylase Kinase, domain 1"/>
    <property type="match status" value="1"/>
</dbReference>
<dbReference type="PROSITE" id="PS50011">
    <property type="entry name" value="PROTEIN_KINASE_DOM"/>
    <property type="match status" value="1"/>
</dbReference>
<dbReference type="EC" id="2.7.11.1" evidence="1"/>
<dbReference type="Proteomes" id="UP001562357">
    <property type="component" value="Unassembled WGS sequence"/>
</dbReference>
<sequence>MQRTENVPCSHAEYEWVDGAEPLAKYRPGGYHPVMIEDILNGRYRVVDKLGYGGYSTVWLAHDGCMKRYIAIKVCIANSQPREIGILRALATQPPSSSRHLGQNLVPVPLDEFELRGPNGRHSCYTMTPAMCNLRDISFSRLFPINVARALAYKLALAVSYVHSRGYVHGDIHLRNVLVKPPATFDELSVEQLREEYGDPETVPVMRRDGKRLPPGVPSEAVVPLCMGKDAKEFVLSDARVLLSDFGESFAPDLDPRLGQDCKTPVAMRPPEAFFEPGLPLSYSADIWSLATAIWEIIGMKALFSSEFVGIDEVASQQIDVLGLIPSSWFERWEARTRFFDEDGRPKKARYVWPRLDDAFEECVQRYRRKLDAGEFSKEETAALLDLMRRMLSYRPEERPTTEEVLKSEWMAGPPSVPGYWLPFLGHSPQFLLNKDGFLAGLRKRHLEGMFSLKMMGKKHHITHEPALSSALMNRPRTSYEEGRIAIRMLTASFGLGKQDQTTCTKLAHETPDLFKHMLSEPGLSNLVDAMLWLTRSRLALSCSALAACLWKLERLAMSHSRGQ</sequence>
<comment type="catalytic activity">
    <reaction evidence="7">
        <text>L-threonyl-[protein] + ATP = O-phospho-L-threonyl-[protein] + ADP + H(+)</text>
        <dbReference type="Rhea" id="RHEA:46608"/>
        <dbReference type="Rhea" id="RHEA-COMP:11060"/>
        <dbReference type="Rhea" id="RHEA-COMP:11605"/>
        <dbReference type="ChEBI" id="CHEBI:15378"/>
        <dbReference type="ChEBI" id="CHEBI:30013"/>
        <dbReference type="ChEBI" id="CHEBI:30616"/>
        <dbReference type="ChEBI" id="CHEBI:61977"/>
        <dbReference type="ChEBI" id="CHEBI:456216"/>
        <dbReference type="EC" id="2.7.11.1"/>
    </reaction>
</comment>
<gene>
    <name evidence="11" type="primary">g1544</name>
    <name evidence="11" type="ORF">EsDP_00001544</name>
</gene>
<dbReference type="PANTHER" id="PTHR47634">
    <property type="entry name" value="PROTEIN KINASE DOMAIN-CONTAINING PROTEIN-RELATED"/>
    <property type="match status" value="1"/>
</dbReference>
<dbReference type="InterPro" id="IPR036396">
    <property type="entry name" value="Cyt_P450_sf"/>
</dbReference>
<feature type="domain" description="Protein kinase" evidence="10">
    <location>
        <begin position="44"/>
        <end position="411"/>
    </location>
</feature>
<evidence type="ECO:0000256" key="9">
    <source>
        <dbReference type="PROSITE-ProRule" id="PRU10141"/>
    </source>
</evidence>
<keyword evidence="3" id="KW-0808">Transferase</keyword>
<dbReference type="InterPro" id="IPR011009">
    <property type="entry name" value="Kinase-like_dom_sf"/>
</dbReference>
<evidence type="ECO:0000259" key="10">
    <source>
        <dbReference type="PROSITE" id="PS50011"/>
    </source>
</evidence>
<dbReference type="PANTHER" id="PTHR47634:SF9">
    <property type="entry name" value="PROTEIN KINASE DOMAIN-CONTAINING PROTEIN-RELATED"/>
    <property type="match status" value="1"/>
</dbReference>
<keyword evidence="6 9" id="KW-0067">ATP-binding</keyword>
<feature type="binding site" evidence="9">
    <location>
        <position position="73"/>
    </location>
    <ligand>
        <name>ATP</name>
        <dbReference type="ChEBI" id="CHEBI:30616"/>
    </ligand>
</feature>
<evidence type="ECO:0000313" key="12">
    <source>
        <dbReference type="Proteomes" id="UP001562357"/>
    </source>
</evidence>
<dbReference type="Gene3D" id="1.10.510.10">
    <property type="entry name" value="Transferase(Phosphotransferase) domain 1"/>
    <property type="match status" value="1"/>
</dbReference>
<keyword evidence="2" id="KW-0723">Serine/threonine-protein kinase</keyword>
<dbReference type="SUPFAM" id="SSF56112">
    <property type="entry name" value="Protein kinase-like (PK-like)"/>
    <property type="match status" value="1"/>
</dbReference>
<accession>A0ABQ0CI61</accession>
<evidence type="ECO:0000256" key="3">
    <source>
        <dbReference type="ARBA" id="ARBA00022679"/>
    </source>
</evidence>
<evidence type="ECO:0000313" key="11">
    <source>
        <dbReference type="EMBL" id="GAB0133129.1"/>
    </source>
</evidence>
<evidence type="ECO:0000256" key="7">
    <source>
        <dbReference type="ARBA" id="ARBA00047899"/>
    </source>
</evidence>
<dbReference type="InterPro" id="IPR051334">
    <property type="entry name" value="SRPK"/>
</dbReference>
<dbReference type="Pfam" id="PF00069">
    <property type="entry name" value="Pkinase"/>
    <property type="match status" value="1"/>
</dbReference>
<dbReference type="SMART" id="SM00220">
    <property type="entry name" value="S_TKc"/>
    <property type="match status" value="1"/>
</dbReference>
<evidence type="ECO:0000256" key="2">
    <source>
        <dbReference type="ARBA" id="ARBA00022527"/>
    </source>
</evidence>
<proteinExistence type="predicted"/>
<evidence type="ECO:0000256" key="5">
    <source>
        <dbReference type="ARBA" id="ARBA00022777"/>
    </source>
</evidence>
<keyword evidence="12" id="KW-1185">Reference proteome</keyword>
<keyword evidence="4 9" id="KW-0547">Nucleotide-binding</keyword>
<keyword evidence="5" id="KW-0418">Kinase</keyword>
<organism evidence="11 12">
    <name type="scientific">Epichloe bromicola</name>
    <dbReference type="NCBI Taxonomy" id="79588"/>
    <lineage>
        <taxon>Eukaryota</taxon>
        <taxon>Fungi</taxon>
        <taxon>Dikarya</taxon>
        <taxon>Ascomycota</taxon>
        <taxon>Pezizomycotina</taxon>
        <taxon>Sordariomycetes</taxon>
        <taxon>Hypocreomycetidae</taxon>
        <taxon>Hypocreales</taxon>
        <taxon>Clavicipitaceae</taxon>
        <taxon>Epichloe</taxon>
    </lineage>
</organism>
<protein>
    <recommendedName>
        <fullName evidence="1">non-specific serine/threonine protein kinase</fullName>
        <ecNumber evidence="1">2.7.11.1</ecNumber>
    </recommendedName>
</protein>
<evidence type="ECO:0000256" key="8">
    <source>
        <dbReference type="ARBA" id="ARBA00048679"/>
    </source>
</evidence>
<evidence type="ECO:0000256" key="6">
    <source>
        <dbReference type="ARBA" id="ARBA00022840"/>
    </source>
</evidence>
<evidence type="ECO:0000256" key="1">
    <source>
        <dbReference type="ARBA" id="ARBA00012513"/>
    </source>
</evidence>
<reference evidence="12" key="1">
    <citation type="submission" date="2024-06" db="EMBL/GenBank/DDBJ databases">
        <title>Draft Genome Sequences of Epichloe bromicola Strains Isolated from Elymus ciliaris.</title>
        <authorList>
            <consortium name="Epichloe bromicola genome sequencing consortium"/>
            <person name="Miura A."/>
            <person name="Imano S."/>
            <person name="Ashida A."/>
            <person name="Sato I."/>
            <person name="Chiba S."/>
            <person name="Tanaka A."/>
            <person name="Camagna M."/>
            <person name="Takemoto D."/>
        </authorList>
    </citation>
    <scope>NUCLEOTIDE SEQUENCE [LARGE SCALE GENOMIC DNA]</scope>
    <source>
        <strain evidence="12">DP</strain>
    </source>
</reference>
<name>A0ABQ0CI61_9HYPO</name>
<dbReference type="InterPro" id="IPR000719">
    <property type="entry name" value="Prot_kinase_dom"/>
</dbReference>